<accession>A0ABP6H9J4</accession>
<keyword evidence="2" id="KW-1185">Reference proteome</keyword>
<comment type="caution">
    <text evidence="1">The sequence shown here is derived from an EMBL/GenBank/DDBJ whole genome shotgun (WGS) entry which is preliminary data.</text>
</comment>
<name>A0ABP6H9J4_9ACTN</name>
<dbReference type="Proteomes" id="UP001501842">
    <property type="component" value="Unassembled WGS sequence"/>
</dbReference>
<evidence type="ECO:0000313" key="1">
    <source>
        <dbReference type="EMBL" id="GAA2738669.1"/>
    </source>
</evidence>
<reference evidence="2" key="1">
    <citation type="journal article" date="2019" name="Int. J. Syst. Evol. Microbiol.">
        <title>The Global Catalogue of Microorganisms (GCM) 10K type strain sequencing project: providing services to taxonomists for standard genome sequencing and annotation.</title>
        <authorList>
            <consortium name="The Broad Institute Genomics Platform"/>
            <consortium name="The Broad Institute Genome Sequencing Center for Infectious Disease"/>
            <person name="Wu L."/>
            <person name="Ma J."/>
        </authorList>
    </citation>
    <scope>NUCLEOTIDE SEQUENCE [LARGE SCALE GENOMIC DNA]</scope>
    <source>
        <strain evidence="2">JCM 8201</strain>
    </source>
</reference>
<dbReference type="EMBL" id="BAAATZ010000045">
    <property type="protein sequence ID" value="GAA2738669.1"/>
    <property type="molecule type" value="Genomic_DNA"/>
</dbReference>
<protein>
    <submittedName>
        <fullName evidence="1">Uncharacterized protein</fullName>
    </submittedName>
</protein>
<proteinExistence type="predicted"/>
<evidence type="ECO:0000313" key="2">
    <source>
        <dbReference type="Proteomes" id="UP001501842"/>
    </source>
</evidence>
<organism evidence="1 2">
    <name type="scientific">Actinocorallia aurantiaca</name>
    <dbReference type="NCBI Taxonomy" id="46204"/>
    <lineage>
        <taxon>Bacteria</taxon>
        <taxon>Bacillati</taxon>
        <taxon>Actinomycetota</taxon>
        <taxon>Actinomycetes</taxon>
        <taxon>Streptosporangiales</taxon>
        <taxon>Thermomonosporaceae</taxon>
        <taxon>Actinocorallia</taxon>
    </lineage>
</organism>
<sequence>MGLKYPARLPEQDMPPATPDENFLYGFKGASLREPPADRAAQRACGLFGPIPPHRPIGCLY</sequence>
<gene>
    <name evidence="1" type="ORF">GCM10010439_73450</name>
</gene>